<dbReference type="CDD" id="cd10336">
    <property type="entry name" value="SLC6sbd_Tyt1-Like"/>
    <property type="match status" value="1"/>
</dbReference>
<dbReference type="NCBIfam" id="NF037979">
    <property type="entry name" value="Na_transp"/>
    <property type="match status" value="1"/>
</dbReference>
<dbReference type="EMBL" id="CP011388">
    <property type="protein sequence ID" value="ANE46641.1"/>
    <property type="molecule type" value="Genomic_DNA"/>
</dbReference>
<keyword evidence="5 7" id="KW-0472">Membrane</keyword>
<sequence>MKSSANKPTLELNNTSKETFSSAGFILSAIGSSVGLGNMWKFPYITGLYGGAAFFLLFTICLVVIGLPILLAELTIGRGSRGNASSAFTILSGHKYWSYFGGLGVLAAFVIMAFYTVVAGWTMHYAVQSFTGKLFSGGDFGAQFENFNATLQPVGWQIVVMIISVFVVAKGISGGIEKFNKVLIPGLIIILLVLMVRALSLPGAGAGVEFFLKPDFSKLTVESALVALGHAFFSLSLGMGTMLTYGAYVEKRQSLGTATLAVGFGDLLYALVAGLIIFPTSFAFGIPSSAGPGLVFVALPAAFDAMWMGEFFGGLFFILLAIAALTSAISILEVPVAFVMDKFRTTRAKAASSVGALCLVFGIPAALSLYGPLSGFLPGGKSIFDWMDFLGSYVLLPLGGLVVTLFTGYVWKHAGQEAGLTSGWYKLWMFLLRYIAPFLVIAVFIYSIYSNL</sequence>
<dbReference type="GO" id="GO:0015293">
    <property type="term" value="F:symporter activity"/>
    <property type="evidence" value="ECO:0007669"/>
    <property type="project" value="UniProtKB-KW"/>
</dbReference>
<dbReference type="KEGG" id="pswu:SY83_10585"/>
<proteinExistence type="inferred from homology"/>
<feature type="transmembrane region" description="Helical" evidence="7">
    <location>
        <begin position="431"/>
        <end position="449"/>
    </location>
</feature>
<dbReference type="AlphaFoldDB" id="A0A172THX8"/>
<evidence type="ECO:0000256" key="4">
    <source>
        <dbReference type="ARBA" id="ARBA00022989"/>
    </source>
</evidence>
<keyword evidence="4 7" id="KW-1133">Transmembrane helix</keyword>
<evidence type="ECO:0000256" key="2">
    <source>
        <dbReference type="ARBA" id="ARBA00022448"/>
    </source>
</evidence>
<keyword evidence="6" id="KW-0769">Symport</keyword>
<feature type="transmembrane region" description="Helical" evidence="7">
    <location>
        <begin position="311"/>
        <end position="338"/>
    </location>
</feature>
<dbReference type="InterPro" id="IPR000175">
    <property type="entry name" value="Na/ntran_symport"/>
</dbReference>
<keyword evidence="2 6" id="KW-0813">Transport</keyword>
<evidence type="ECO:0000313" key="8">
    <source>
        <dbReference type="EMBL" id="ANE46641.1"/>
    </source>
</evidence>
<evidence type="ECO:0000256" key="3">
    <source>
        <dbReference type="ARBA" id="ARBA00022692"/>
    </source>
</evidence>
<reference evidence="8 9" key="1">
    <citation type="submission" date="2015-01" db="EMBL/GenBank/DDBJ databases">
        <title>Paenibacillus swuensis/DY6/whole genome sequencing.</title>
        <authorList>
            <person name="Kim M.K."/>
            <person name="Srinivasan S."/>
            <person name="Lee J.-J."/>
        </authorList>
    </citation>
    <scope>NUCLEOTIDE SEQUENCE [LARGE SCALE GENOMIC DNA]</scope>
    <source>
        <strain evidence="8 9">DY6</strain>
    </source>
</reference>
<protein>
    <recommendedName>
        <fullName evidence="6">Transporter</fullName>
    </recommendedName>
</protein>
<evidence type="ECO:0000256" key="7">
    <source>
        <dbReference type="SAM" id="Phobius"/>
    </source>
</evidence>
<organism evidence="8 9">
    <name type="scientific">Paenibacillus swuensis</name>
    <dbReference type="NCBI Taxonomy" id="1178515"/>
    <lineage>
        <taxon>Bacteria</taxon>
        <taxon>Bacillati</taxon>
        <taxon>Bacillota</taxon>
        <taxon>Bacilli</taxon>
        <taxon>Bacillales</taxon>
        <taxon>Paenibacillaceae</taxon>
        <taxon>Paenibacillus</taxon>
    </lineage>
</organism>
<dbReference type="PRINTS" id="PR00176">
    <property type="entry name" value="NANEUSMPORT"/>
</dbReference>
<dbReference type="PANTHER" id="PTHR42948">
    <property type="entry name" value="TRANSPORTER"/>
    <property type="match status" value="1"/>
</dbReference>
<dbReference type="Pfam" id="PF00209">
    <property type="entry name" value="SNF"/>
    <property type="match status" value="2"/>
</dbReference>
<gene>
    <name evidence="8" type="ORF">SY83_10585</name>
</gene>
<feature type="transmembrane region" description="Helical" evidence="7">
    <location>
        <begin position="154"/>
        <end position="172"/>
    </location>
</feature>
<feature type="transmembrane region" description="Helical" evidence="7">
    <location>
        <begin position="52"/>
        <end position="76"/>
    </location>
</feature>
<dbReference type="RefSeq" id="WP_068606303.1">
    <property type="nucleotide sequence ID" value="NZ_CP011388.1"/>
</dbReference>
<keyword evidence="3 6" id="KW-0812">Transmembrane</keyword>
<comment type="subcellular location">
    <subcellularLocation>
        <location evidence="1">Membrane</location>
        <topology evidence="1">Multi-pass membrane protein</topology>
    </subcellularLocation>
</comment>
<evidence type="ECO:0000256" key="1">
    <source>
        <dbReference type="ARBA" id="ARBA00004141"/>
    </source>
</evidence>
<dbReference type="GO" id="GO:0016020">
    <property type="term" value="C:membrane"/>
    <property type="evidence" value="ECO:0007669"/>
    <property type="project" value="UniProtKB-SubCell"/>
</dbReference>
<name>A0A172THX8_9BACL</name>
<keyword evidence="9" id="KW-1185">Reference proteome</keyword>
<feature type="transmembrane region" description="Helical" evidence="7">
    <location>
        <begin position="20"/>
        <end position="40"/>
    </location>
</feature>
<feature type="transmembrane region" description="Helical" evidence="7">
    <location>
        <begin position="184"/>
        <end position="204"/>
    </location>
</feature>
<dbReference type="InterPro" id="IPR047218">
    <property type="entry name" value="YocR/YhdH-like"/>
</dbReference>
<feature type="transmembrane region" description="Helical" evidence="7">
    <location>
        <begin position="224"/>
        <end position="248"/>
    </location>
</feature>
<evidence type="ECO:0000256" key="5">
    <source>
        <dbReference type="ARBA" id="ARBA00023136"/>
    </source>
</evidence>
<dbReference type="OrthoDB" id="9762833at2"/>
<dbReference type="InterPro" id="IPR037272">
    <property type="entry name" value="SNS_sf"/>
</dbReference>
<dbReference type="PATRIC" id="fig|1178515.4.peg.2125"/>
<dbReference type="Proteomes" id="UP000076927">
    <property type="component" value="Chromosome"/>
</dbReference>
<dbReference type="PROSITE" id="PS50267">
    <property type="entry name" value="NA_NEUROTRAN_SYMP_3"/>
    <property type="match status" value="1"/>
</dbReference>
<feature type="transmembrane region" description="Helical" evidence="7">
    <location>
        <begin position="350"/>
        <end position="370"/>
    </location>
</feature>
<dbReference type="PANTHER" id="PTHR42948:SF1">
    <property type="entry name" value="TRANSPORTER"/>
    <property type="match status" value="1"/>
</dbReference>
<dbReference type="STRING" id="1178515.SY83_10585"/>
<evidence type="ECO:0000313" key="9">
    <source>
        <dbReference type="Proteomes" id="UP000076927"/>
    </source>
</evidence>
<dbReference type="PROSITE" id="PS00610">
    <property type="entry name" value="NA_NEUROTRAN_SYMP_1"/>
    <property type="match status" value="1"/>
</dbReference>
<evidence type="ECO:0000256" key="6">
    <source>
        <dbReference type="RuleBase" id="RU003732"/>
    </source>
</evidence>
<feature type="transmembrane region" description="Helical" evidence="7">
    <location>
        <begin position="260"/>
        <end position="286"/>
    </location>
</feature>
<comment type="similarity">
    <text evidence="6">Belongs to the sodium:neurotransmitter symporter (SNF) (TC 2.A.22) family.</text>
</comment>
<dbReference type="SUPFAM" id="SSF161070">
    <property type="entry name" value="SNF-like"/>
    <property type="match status" value="1"/>
</dbReference>
<feature type="transmembrane region" description="Helical" evidence="7">
    <location>
        <begin position="390"/>
        <end position="411"/>
    </location>
</feature>
<accession>A0A172THX8</accession>
<feature type="transmembrane region" description="Helical" evidence="7">
    <location>
        <begin position="96"/>
        <end position="118"/>
    </location>
</feature>